<comment type="caution">
    <text evidence="1">The sequence shown here is derived from an EMBL/GenBank/DDBJ whole genome shotgun (WGS) entry which is preliminary data.</text>
</comment>
<dbReference type="EMBL" id="NBSK02000003">
    <property type="protein sequence ID" value="KAJ0214996.1"/>
    <property type="molecule type" value="Genomic_DNA"/>
</dbReference>
<evidence type="ECO:0000313" key="1">
    <source>
        <dbReference type="EMBL" id="KAJ0214996.1"/>
    </source>
</evidence>
<evidence type="ECO:0008006" key="3">
    <source>
        <dbReference type="Google" id="ProtNLM"/>
    </source>
</evidence>
<dbReference type="AlphaFoldDB" id="A0A9R1VYJ1"/>
<protein>
    <recommendedName>
        <fullName evidence="3">Wall-associated receptor kinase C-terminal domain-containing protein</fullName>
    </recommendedName>
</protein>
<name>A0A9R1VYJ1_LACSA</name>
<proteinExistence type="predicted"/>
<gene>
    <name evidence="1" type="ORF">LSAT_V11C300124120</name>
</gene>
<reference evidence="1 2" key="1">
    <citation type="journal article" date="2017" name="Nat. Commun.">
        <title>Genome assembly with in vitro proximity ligation data and whole-genome triplication in lettuce.</title>
        <authorList>
            <person name="Reyes-Chin-Wo S."/>
            <person name="Wang Z."/>
            <person name="Yang X."/>
            <person name="Kozik A."/>
            <person name="Arikit S."/>
            <person name="Song C."/>
            <person name="Xia L."/>
            <person name="Froenicke L."/>
            <person name="Lavelle D.O."/>
            <person name="Truco M.J."/>
            <person name="Xia R."/>
            <person name="Zhu S."/>
            <person name="Xu C."/>
            <person name="Xu H."/>
            <person name="Xu X."/>
            <person name="Cox K."/>
            <person name="Korf I."/>
            <person name="Meyers B.C."/>
            <person name="Michelmore R.W."/>
        </authorList>
    </citation>
    <scope>NUCLEOTIDE SEQUENCE [LARGE SCALE GENOMIC DNA]</scope>
    <source>
        <strain evidence="2">cv. Salinas</strain>
        <tissue evidence="1">Seedlings</tissue>
    </source>
</reference>
<accession>A0A9R1VYJ1</accession>
<keyword evidence="2" id="KW-1185">Reference proteome</keyword>
<sequence>MLSLSSGYATCQVIWLPGEAGVCKVVNETNIFSLLSTQFAISFTLSPNCNKCHKEEGQCDTPGGRFLCSKAKNEAPFRKLKYILEFGSE</sequence>
<organism evidence="1 2">
    <name type="scientific">Lactuca sativa</name>
    <name type="common">Garden lettuce</name>
    <dbReference type="NCBI Taxonomy" id="4236"/>
    <lineage>
        <taxon>Eukaryota</taxon>
        <taxon>Viridiplantae</taxon>
        <taxon>Streptophyta</taxon>
        <taxon>Embryophyta</taxon>
        <taxon>Tracheophyta</taxon>
        <taxon>Spermatophyta</taxon>
        <taxon>Magnoliopsida</taxon>
        <taxon>eudicotyledons</taxon>
        <taxon>Gunneridae</taxon>
        <taxon>Pentapetalae</taxon>
        <taxon>asterids</taxon>
        <taxon>campanulids</taxon>
        <taxon>Asterales</taxon>
        <taxon>Asteraceae</taxon>
        <taxon>Cichorioideae</taxon>
        <taxon>Cichorieae</taxon>
        <taxon>Lactucinae</taxon>
        <taxon>Lactuca</taxon>
    </lineage>
</organism>
<evidence type="ECO:0000313" key="2">
    <source>
        <dbReference type="Proteomes" id="UP000235145"/>
    </source>
</evidence>
<dbReference type="Proteomes" id="UP000235145">
    <property type="component" value="Unassembled WGS sequence"/>
</dbReference>